<sequence>MFEPRDTPRVFGVPPGADFPKLLVERLLAYHAGRSPEELARVRILVNTRRMQRRLSSLFAKAGPLLLPRIGLVTEVDRVLPGLDLPSAVSSLRRRLEMAELVKALIDRDPTLAPRAAAIDLADSLARLLDEMQGEGVPVEALDAIDVGDESAHWARSLAFLKVTGTYLDSISEHGMDAEARRRQAILMLCDAWRRTPPPYPVIVAGSTGSRAPTAELMRTVAGLPLGAVVLPGFDRDLPENIWSSLLSRPGSDDHPQYRFAMFLHSLELTAGDVLPLGTPPDPARNRLISLSLRPAHVSDQWLSEGPDLGDLLSATSGLALIEAPQPADEAGAIAVALREAVHQGRTAALITPDLMLGRRVAAAMERWDIVPDNSAGVPLSLTASGRFLRQTVQLIAKPVHAADLIALLKHPFVAAGPERGPHMLAAQSLEVALRRKNIAFVTLDSVGTLAEGAGLPEAWTRWLSGVLDALADAPPRDLAGLAALHVSLAEKIASGFGSHPPSLWDDATGRAVRAVIDTFLAETSFTGDIALFDYGRLLDKALAAESARELDRAHTGVMIWGTLEARVQGAERVILGGLNEGVWPEQPSPDPWLNRRMRAALGLLLPEREIGLAAHDYQQAVAAPEVVLSRAARTEESETVPSRWLNRLTNLLSGLPEQNGPEALRQMRLRGDVFLSHSAALDSPTVRRTQAPRRPCPAPPVAARAKKYSVTELRTLVLDPYAVYARRILGLNPLPPFLTRPDARMKGTVFHEIFERFFALDADFADADTAAKRLRDIAEDRLSHNVPMPAVRQHWWGQLAENSDWLIDGELRRMARSTGVAREARGRFVIPGTAVEIVGKADRIDRLRDGGLVIYDYKTGSPPDSKDVRNFDRQLLVEAVMAEGSGFPGVDPDIVAEIVHIGTGRSPKEASILLHGIDTPEFTTADVLSELVDLVTAYGRAGTGFASRRGMDFVPYDGDYDHLARVGEWDPSQPTVPEKIG</sequence>
<proteinExistence type="predicted"/>
<dbReference type="Gene3D" id="3.90.320.10">
    <property type="match status" value="1"/>
</dbReference>
<dbReference type="Pfam" id="PF12705">
    <property type="entry name" value="PDDEXK_1"/>
    <property type="match status" value="1"/>
</dbReference>
<keyword evidence="2" id="KW-0067">ATP-binding</keyword>
<name>A0A316G6J7_9RHOB</name>
<dbReference type="OrthoDB" id="9780606at2"/>
<evidence type="ECO:0000313" key="3">
    <source>
        <dbReference type="Proteomes" id="UP000245390"/>
    </source>
</evidence>
<dbReference type="GO" id="GO:0004386">
    <property type="term" value="F:helicase activity"/>
    <property type="evidence" value="ECO:0007669"/>
    <property type="project" value="UniProtKB-KW"/>
</dbReference>
<evidence type="ECO:0000259" key="1">
    <source>
        <dbReference type="Pfam" id="PF12705"/>
    </source>
</evidence>
<accession>A0A316G6J7</accession>
<dbReference type="Proteomes" id="UP000245390">
    <property type="component" value="Unassembled WGS sequence"/>
</dbReference>
<dbReference type="InterPro" id="IPR011604">
    <property type="entry name" value="PDDEXK-like_dom_sf"/>
</dbReference>
<dbReference type="SUPFAM" id="SSF52980">
    <property type="entry name" value="Restriction endonuclease-like"/>
    <property type="match status" value="1"/>
</dbReference>
<protein>
    <submittedName>
        <fullName evidence="2">Inactivated superfamily I helicase</fullName>
    </submittedName>
</protein>
<dbReference type="AlphaFoldDB" id="A0A316G6J7"/>
<gene>
    <name evidence="2" type="ORF">C8D95_104206</name>
</gene>
<feature type="domain" description="PD-(D/E)XK endonuclease-like" evidence="1">
    <location>
        <begin position="709"/>
        <end position="904"/>
    </location>
</feature>
<comment type="caution">
    <text evidence="2">The sequence shown here is derived from an EMBL/GenBank/DDBJ whole genome shotgun (WGS) entry which is preliminary data.</text>
</comment>
<dbReference type="EMBL" id="QGGV01000004">
    <property type="protein sequence ID" value="PWK56534.1"/>
    <property type="molecule type" value="Genomic_DNA"/>
</dbReference>
<reference evidence="2 3" key="1">
    <citation type="submission" date="2018-05" db="EMBL/GenBank/DDBJ databases">
        <title>Genomic Encyclopedia of Type Strains, Phase IV (KMG-IV): sequencing the most valuable type-strain genomes for metagenomic binning, comparative biology and taxonomic classification.</title>
        <authorList>
            <person name="Goeker M."/>
        </authorList>
    </citation>
    <scope>NUCLEOTIDE SEQUENCE [LARGE SCALE GENOMIC DNA]</scope>
    <source>
        <strain evidence="2 3">DSM 103371</strain>
    </source>
</reference>
<dbReference type="InterPro" id="IPR027417">
    <property type="entry name" value="P-loop_NTPase"/>
</dbReference>
<dbReference type="InterPro" id="IPR011335">
    <property type="entry name" value="Restrct_endonuc-II-like"/>
</dbReference>
<dbReference type="SUPFAM" id="SSF52540">
    <property type="entry name" value="P-loop containing nucleoside triphosphate hydrolases"/>
    <property type="match status" value="1"/>
</dbReference>
<keyword evidence="2" id="KW-0347">Helicase</keyword>
<keyword evidence="3" id="KW-1185">Reference proteome</keyword>
<organism evidence="2 3">
    <name type="scientific">Silicimonas algicola</name>
    <dbReference type="NCBI Taxonomy" id="1826607"/>
    <lineage>
        <taxon>Bacteria</taxon>
        <taxon>Pseudomonadati</taxon>
        <taxon>Pseudomonadota</taxon>
        <taxon>Alphaproteobacteria</taxon>
        <taxon>Rhodobacterales</taxon>
        <taxon>Paracoccaceae</taxon>
    </lineage>
</organism>
<keyword evidence="2" id="KW-0547">Nucleotide-binding</keyword>
<dbReference type="KEGG" id="salo:EF888_21325"/>
<keyword evidence="2" id="KW-0378">Hydrolase</keyword>
<dbReference type="InterPro" id="IPR038726">
    <property type="entry name" value="PDDEXK_AddAB-type"/>
</dbReference>
<evidence type="ECO:0000313" key="2">
    <source>
        <dbReference type="EMBL" id="PWK56534.1"/>
    </source>
</evidence>